<dbReference type="PRINTS" id="PR00081">
    <property type="entry name" value="GDHRDH"/>
</dbReference>
<dbReference type="Pfam" id="PF13561">
    <property type="entry name" value="adh_short_C2"/>
    <property type="match status" value="1"/>
</dbReference>
<sequence>MELGLQGRSAFVCASSQGLGLACATALAREGARVTINGRTEGKLQRAVATLQAAHPDAVVGYIVADLNSAQGRETILKTLPEVDILVTNNEGPKPGGLEEWTEEALLGAMEMNMIPAVQLMRQYIPGMRARKFGRIVNITSAMVKSPRYFMGLSTAARTALTAISKAIAREVVADNVTINNLMPEKIDTPRQDAVAAHFAKTEGLTRDEVRARTIATIAAKRFGQASEFGDACAFLCSAQAGYISGQNLQLDGGTYEGLI</sequence>
<dbReference type="PANTHER" id="PTHR42879">
    <property type="entry name" value="3-OXOACYL-(ACYL-CARRIER-PROTEIN) REDUCTASE"/>
    <property type="match status" value="1"/>
</dbReference>
<dbReference type="Gene3D" id="3.40.50.720">
    <property type="entry name" value="NAD(P)-binding Rossmann-like Domain"/>
    <property type="match status" value="1"/>
</dbReference>
<dbReference type="EMBL" id="CP135445">
    <property type="protein sequence ID" value="WRY35630.1"/>
    <property type="molecule type" value="Genomic_DNA"/>
</dbReference>
<accession>A0ABZ1E3L4</accession>
<geneLocation type="plasmid" evidence="2 3">
    <name>unnamed2</name>
</geneLocation>
<evidence type="ECO:0000313" key="2">
    <source>
        <dbReference type="EMBL" id="WRY35630.1"/>
    </source>
</evidence>
<keyword evidence="3" id="KW-1185">Reference proteome</keyword>
<organism evidence="2 3">
    <name type="scientific">Thioclava litoralis</name>
    <dbReference type="NCBI Taxonomy" id="3076557"/>
    <lineage>
        <taxon>Bacteria</taxon>
        <taxon>Pseudomonadati</taxon>
        <taxon>Pseudomonadota</taxon>
        <taxon>Alphaproteobacteria</taxon>
        <taxon>Rhodobacterales</taxon>
        <taxon>Paracoccaceae</taxon>
        <taxon>Thioclava</taxon>
    </lineage>
</organism>
<reference evidence="2 3" key="1">
    <citation type="submission" date="2023-09" db="EMBL/GenBank/DDBJ databases">
        <title>Thioclava shenzhenensis sp. nov., a multidrug resistant bacteria-antagonizing species isolated from coastal seawater.</title>
        <authorList>
            <person name="Long M."/>
        </authorList>
    </citation>
    <scope>NUCLEOTIDE SEQUENCE [LARGE SCALE GENOMIC DNA]</scope>
    <source>
        <strain evidence="2 3">FTW29</strain>
        <plasmid evidence="2 3">unnamed2</plasmid>
    </source>
</reference>
<name>A0ABZ1E3L4_9RHOB</name>
<dbReference type="InterPro" id="IPR050259">
    <property type="entry name" value="SDR"/>
</dbReference>
<dbReference type="PANTHER" id="PTHR42879:SF6">
    <property type="entry name" value="NADPH-DEPENDENT REDUCTASE BACG"/>
    <property type="match status" value="1"/>
</dbReference>
<dbReference type="Proteomes" id="UP001623290">
    <property type="component" value="Plasmid unnamed2"/>
</dbReference>
<dbReference type="InterPro" id="IPR036291">
    <property type="entry name" value="NAD(P)-bd_dom_sf"/>
</dbReference>
<dbReference type="SUPFAM" id="SSF51735">
    <property type="entry name" value="NAD(P)-binding Rossmann-fold domains"/>
    <property type="match status" value="1"/>
</dbReference>
<evidence type="ECO:0000313" key="3">
    <source>
        <dbReference type="Proteomes" id="UP001623290"/>
    </source>
</evidence>
<protein>
    <submittedName>
        <fullName evidence="2">SDR family oxidoreductase</fullName>
    </submittedName>
</protein>
<evidence type="ECO:0000256" key="1">
    <source>
        <dbReference type="ARBA" id="ARBA00006484"/>
    </source>
</evidence>
<dbReference type="InterPro" id="IPR002347">
    <property type="entry name" value="SDR_fam"/>
</dbReference>
<dbReference type="RefSeq" id="WP_330629359.1">
    <property type="nucleotide sequence ID" value="NZ_CP135445.1"/>
</dbReference>
<comment type="similarity">
    <text evidence="1">Belongs to the short-chain dehydrogenases/reductases (SDR) family.</text>
</comment>
<gene>
    <name evidence="2" type="ORF">RPE78_17385</name>
</gene>
<keyword evidence="2" id="KW-0614">Plasmid</keyword>
<proteinExistence type="inferred from homology"/>